<dbReference type="EMBL" id="AGNL01018671">
    <property type="protein sequence ID" value="EJK62710.1"/>
    <property type="molecule type" value="Genomic_DNA"/>
</dbReference>
<evidence type="ECO:0000313" key="9">
    <source>
        <dbReference type="Proteomes" id="UP000266841"/>
    </source>
</evidence>
<dbReference type="GO" id="GO:0005230">
    <property type="term" value="F:extracellular ligand-gated monoatomic ion channel activity"/>
    <property type="evidence" value="ECO:0007669"/>
    <property type="project" value="InterPro"/>
</dbReference>
<dbReference type="InterPro" id="IPR036719">
    <property type="entry name" value="Neuro-gated_channel_TM_sf"/>
</dbReference>
<proteinExistence type="predicted"/>
<dbReference type="SUPFAM" id="SSF90112">
    <property type="entry name" value="Neurotransmitter-gated ion-channel transmembrane pore"/>
    <property type="match status" value="1"/>
</dbReference>
<dbReference type="OrthoDB" id="189655at2759"/>
<dbReference type="PANTHER" id="PTHR18945">
    <property type="entry name" value="NEUROTRANSMITTER GATED ION CHANNEL"/>
    <property type="match status" value="1"/>
</dbReference>
<sequence>MGVDVRDSSLSQDGGNEDLEVGKTPQPQRDAMVLGPTHRPNDDGETPPKYRTQSGTDILTTRPFFRRPTSASASDDNTETDLDDFAPTPLEITKRHSANSANSAAFSRSSFQMRSSFQTSRMAASHASDAWFNVDEDYWLPPPGPPGSPLQVDFRCACFKLTDVSTVSFTAMIKFVVIFEWDDPRIRGMPVTTNDLPGDLWGPDIILENAQDDISVIYDSFSLLSQETGRLKRTVTFHGRIFNPMSLKDFPFDNDDLELKFISICNWRTLDLSRHGNDPVKQVYILKPILDRSDVPFFLLGWGGKVNEFKMLGWKEVVINPKTAGPPIIFKFDLQLARKWNYYLWKVCVPLWIIVLTSIAPYGIDPSEFQGRLEVIFTLLLSSVALLYVVQESIPKISFLTVIDKVVIASLLSLAISVLFAYLIKVWNQLNFVLAVVDQILYWVANIFILVPPYLRYQRYVASVADPGAETKQELMNIGRMESSINIKKRTYSFKNRTYSFSVPSGNKRQLTSRLSVERSQNNILERKSSTQSFGKAKRTYSLTPSKTLCTQEVESILNQLDDSGSMCDSGE</sequence>
<keyword evidence="2 6" id="KW-0812">Transmembrane</keyword>
<dbReference type="SUPFAM" id="SSF63712">
    <property type="entry name" value="Nicotinic receptor ligand binding domain-like"/>
    <property type="match status" value="1"/>
</dbReference>
<evidence type="ECO:0000313" key="8">
    <source>
        <dbReference type="EMBL" id="EJK62710.1"/>
    </source>
</evidence>
<name>K0SBQ1_THAOC</name>
<feature type="transmembrane region" description="Helical" evidence="6">
    <location>
        <begin position="430"/>
        <end position="451"/>
    </location>
</feature>
<dbReference type="InterPro" id="IPR036734">
    <property type="entry name" value="Neur_chan_lig-bd_sf"/>
</dbReference>
<dbReference type="Gene3D" id="1.20.58.390">
    <property type="entry name" value="Neurotransmitter-gated ion-channel transmembrane domain"/>
    <property type="match status" value="1"/>
</dbReference>
<feature type="transmembrane region" description="Helical" evidence="6">
    <location>
        <begin position="343"/>
        <end position="364"/>
    </location>
</feature>
<feature type="region of interest" description="Disordered" evidence="5">
    <location>
        <begin position="1"/>
        <end position="55"/>
    </location>
</feature>
<comment type="subcellular location">
    <subcellularLocation>
        <location evidence="1">Membrane</location>
        <topology evidence="1">Multi-pass membrane protein</topology>
    </subcellularLocation>
</comment>
<dbReference type="Pfam" id="PF02931">
    <property type="entry name" value="Neur_chan_LBD"/>
    <property type="match status" value="1"/>
</dbReference>
<organism evidence="8 9">
    <name type="scientific">Thalassiosira oceanica</name>
    <name type="common">Marine diatom</name>
    <dbReference type="NCBI Taxonomy" id="159749"/>
    <lineage>
        <taxon>Eukaryota</taxon>
        <taxon>Sar</taxon>
        <taxon>Stramenopiles</taxon>
        <taxon>Ochrophyta</taxon>
        <taxon>Bacillariophyta</taxon>
        <taxon>Coscinodiscophyceae</taxon>
        <taxon>Thalassiosirophycidae</taxon>
        <taxon>Thalassiosirales</taxon>
        <taxon>Thalassiosiraceae</taxon>
        <taxon>Thalassiosira</taxon>
    </lineage>
</organism>
<evidence type="ECO:0000256" key="2">
    <source>
        <dbReference type="ARBA" id="ARBA00022692"/>
    </source>
</evidence>
<feature type="domain" description="Neurotransmitter-gated ion-channel ligand-binding" evidence="7">
    <location>
        <begin position="144"/>
        <end position="264"/>
    </location>
</feature>
<feature type="region of interest" description="Disordered" evidence="5">
    <location>
        <begin position="64"/>
        <end position="83"/>
    </location>
</feature>
<dbReference type="InterPro" id="IPR038050">
    <property type="entry name" value="Neuro_actylchol_rec"/>
</dbReference>
<evidence type="ECO:0000256" key="5">
    <source>
        <dbReference type="SAM" id="MobiDB-lite"/>
    </source>
</evidence>
<evidence type="ECO:0000256" key="4">
    <source>
        <dbReference type="ARBA" id="ARBA00023136"/>
    </source>
</evidence>
<keyword evidence="4 6" id="KW-0472">Membrane</keyword>
<evidence type="ECO:0000256" key="6">
    <source>
        <dbReference type="SAM" id="Phobius"/>
    </source>
</evidence>
<dbReference type="Gene3D" id="2.70.170.10">
    <property type="entry name" value="Neurotransmitter-gated ion-channel ligand-binding domain"/>
    <property type="match status" value="1"/>
</dbReference>
<evidence type="ECO:0000256" key="1">
    <source>
        <dbReference type="ARBA" id="ARBA00004141"/>
    </source>
</evidence>
<feature type="compositionally biased region" description="Basic and acidic residues" evidence="5">
    <location>
        <begin position="39"/>
        <end position="48"/>
    </location>
</feature>
<gene>
    <name evidence="8" type="ORF">THAOC_16664</name>
</gene>
<dbReference type="GO" id="GO:0004888">
    <property type="term" value="F:transmembrane signaling receptor activity"/>
    <property type="evidence" value="ECO:0007669"/>
    <property type="project" value="InterPro"/>
</dbReference>
<feature type="transmembrane region" description="Helical" evidence="6">
    <location>
        <begin position="370"/>
        <end position="390"/>
    </location>
</feature>
<dbReference type="AlphaFoldDB" id="K0SBQ1"/>
<dbReference type="Proteomes" id="UP000266841">
    <property type="component" value="Unassembled WGS sequence"/>
</dbReference>
<evidence type="ECO:0000256" key="3">
    <source>
        <dbReference type="ARBA" id="ARBA00022989"/>
    </source>
</evidence>
<protein>
    <recommendedName>
        <fullName evidence="7">Neurotransmitter-gated ion-channel ligand-binding domain-containing protein</fullName>
    </recommendedName>
</protein>
<dbReference type="GO" id="GO:0016020">
    <property type="term" value="C:membrane"/>
    <property type="evidence" value="ECO:0007669"/>
    <property type="project" value="UniProtKB-SubCell"/>
</dbReference>
<keyword evidence="9" id="KW-1185">Reference proteome</keyword>
<keyword evidence="3 6" id="KW-1133">Transmembrane helix</keyword>
<dbReference type="InterPro" id="IPR006201">
    <property type="entry name" value="Neur_channel"/>
</dbReference>
<accession>K0SBQ1</accession>
<comment type="caution">
    <text evidence="8">The sequence shown here is derived from an EMBL/GenBank/DDBJ whole genome shotgun (WGS) entry which is preliminary data.</text>
</comment>
<feature type="transmembrane region" description="Helical" evidence="6">
    <location>
        <begin position="402"/>
        <end position="424"/>
    </location>
</feature>
<evidence type="ECO:0000259" key="7">
    <source>
        <dbReference type="Pfam" id="PF02931"/>
    </source>
</evidence>
<dbReference type="InterPro" id="IPR006202">
    <property type="entry name" value="Neur_chan_lig-bd"/>
</dbReference>
<reference evidence="8 9" key="1">
    <citation type="journal article" date="2012" name="Genome Biol.">
        <title>Genome and low-iron response of an oceanic diatom adapted to chronic iron limitation.</title>
        <authorList>
            <person name="Lommer M."/>
            <person name="Specht M."/>
            <person name="Roy A.S."/>
            <person name="Kraemer L."/>
            <person name="Andreson R."/>
            <person name="Gutowska M.A."/>
            <person name="Wolf J."/>
            <person name="Bergner S.V."/>
            <person name="Schilhabel M.B."/>
            <person name="Klostermeier U.C."/>
            <person name="Beiko R.G."/>
            <person name="Rosenstiel P."/>
            <person name="Hippler M."/>
            <person name="Laroche J."/>
        </authorList>
    </citation>
    <scope>NUCLEOTIDE SEQUENCE [LARGE SCALE GENOMIC DNA]</scope>
    <source>
        <strain evidence="8 9">CCMP1005</strain>
    </source>
</reference>